<reference evidence="2 3" key="1">
    <citation type="journal article" date="2011" name="PLoS ONE">
        <title>The complete genome sequence of Thermoproteus tenax: a physiologically versatile member of the Crenarchaeota.</title>
        <authorList>
            <person name="Siebers B."/>
            <person name="Zaparty M."/>
            <person name="Raddatz G."/>
            <person name="Tjaden B."/>
            <person name="Albers S.V."/>
            <person name="Bell S.D."/>
            <person name="Blombach F."/>
            <person name="Kletzin A."/>
            <person name="Kyrpides N."/>
            <person name="Lanz C."/>
            <person name="Plagens A."/>
            <person name="Rampp M."/>
            <person name="Rosinus A."/>
            <person name="von Jan M."/>
            <person name="Makarova K.S."/>
            <person name="Klenk H.P."/>
            <person name="Schuster S.C."/>
            <person name="Hensel R."/>
        </authorList>
    </citation>
    <scope>NUCLEOTIDE SEQUENCE [LARGE SCALE GENOMIC DNA]</scope>
    <source>
        <strain evidence="3">ATCC 35583 / DSM 2078 / JCM 9277 / NBRC 100435 / Kra 1</strain>
    </source>
</reference>
<feature type="compositionally biased region" description="Low complexity" evidence="1">
    <location>
        <begin position="68"/>
        <end position="84"/>
    </location>
</feature>
<evidence type="ECO:0000256" key="1">
    <source>
        <dbReference type="SAM" id="MobiDB-lite"/>
    </source>
</evidence>
<dbReference type="eggNOG" id="arCOG00687">
    <property type="taxonomic scope" value="Archaea"/>
</dbReference>
<sequence length="84" mass="9276">MEVYRALKIRLPHLLAEERPNVLDLAVRMRLAAEEYAERLLKEGGVQTHGGGVEQTPRSRHPNFYIEGSPGPGARRPGSTAGSR</sequence>
<name>G4RLF1_THETK</name>
<feature type="region of interest" description="Disordered" evidence="1">
    <location>
        <begin position="46"/>
        <end position="84"/>
    </location>
</feature>
<protein>
    <submittedName>
        <fullName evidence="2">Transposase related protein</fullName>
    </submittedName>
</protein>
<dbReference type="PaxDb" id="768679-TTX_1776"/>
<proteinExistence type="predicted"/>
<organism evidence="2 3">
    <name type="scientific">Thermoproteus tenax (strain ATCC 35583 / DSM 2078 / JCM 9277 / NBRC 100435 / Kra 1)</name>
    <dbReference type="NCBI Taxonomy" id="768679"/>
    <lineage>
        <taxon>Archaea</taxon>
        <taxon>Thermoproteota</taxon>
        <taxon>Thermoprotei</taxon>
        <taxon>Thermoproteales</taxon>
        <taxon>Thermoproteaceae</taxon>
        <taxon>Thermoproteus</taxon>
    </lineage>
</organism>
<keyword evidence="3" id="KW-1185">Reference proteome</keyword>
<evidence type="ECO:0000313" key="3">
    <source>
        <dbReference type="Proteomes" id="UP000002654"/>
    </source>
</evidence>
<evidence type="ECO:0000313" key="2">
    <source>
        <dbReference type="EMBL" id="CCC82396.1"/>
    </source>
</evidence>
<dbReference type="HOGENOM" id="CLU_2519963_0_0_2"/>
<dbReference type="KEGG" id="ttn:TTX_1776"/>
<dbReference type="EMBL" id="FN869859">
    <property type="protein sequence ID" value="CCC82396.1"/>
    <property type="molecule type" value="Genomic_DNA"/>
</dbReference>
<accession>G4RLF1</accession>
<dbReference type="Proteomes" id="UP000002654">
    <property type="component" value="Chromosome"/>
</dbReference>
<dbReference type="PATRIC" id="fig|768679.9.peg.1797"/>
<gene>
    <name evidence="2" type="ordered locus">TTX_1776</name>
</gene>
<dbReference type="AlphaFoldDB" id="G4RLF1"/>